<feature type="transmembrane region" description="Helical" evidence="1">
    <location>
        <begin position="6"/>
        <end position="25"/>
    </location>
</feature>
<keyword evidence="1" id="KW-0472">Membrane</keyword>
<name>A0ABV5J5K2_9BACT</name>
<reference evidence="2 3" key="1">
    <citation type="submission" date="2024-09" db="EMBL/GenBank/DDBJ databases">
        <authorList>
            <person name="Sun Q."/>
            <person name="Mori K."/>
        </authorList>
    </citation>
    <scope>NUCLEOTIDE SEQUENCE [LARGE SCALE GENOMIC DNA]</scope>
    <source>
        <strain evidence="2 3">CECT 7682</strain>
    </source>
</reference>
<feature type="transmembrane region" description="Helical" evidence="1">
    <location>
        <begin position="37"/>
        <end position="56"/>
    </location>
</feature>
<evidence type="ECO:0000313" key="2">
    <source>
        <dbReference type="EMBL" id="MFB9211946.1"/>
    </source>
</evidence>
<dbReference type="Proteomes" id="UP001589654">
    <property type="component" value="Unassembled WGS sequence"/>
</dbReference>
<gene>
    <name evidence="2" type="ORF">ACFFUR_09015</name>
</gene>
<protein>
    <submittedName>
        <fullName evidence="2">Uncharacterized protein</fullName>
    </submittedName>
</protein>
<accession>A0ABV5J5K2</accession>
<dbReference type="RefSeq" id="WP_290247027.1">
    <property type="nucleotide sequence ID" value="NZ_JAUFQT010000001.1"/>
</dbReference>
<keyword evidence="1" id="KW-0812">Transmembrane</keyword>
<organism evidence="2 3">
    <name type="scientific">Echinicola jeungdonensis</name>
    <dbReference type="NCBI Taxonomy" id="709343"/>
    <lineage>
        <taxon>Bacteria</taxon>
        <taxon>Pseudomonadati</taxon>
        <taxon>Bacteroidota</taxon>
        <taxon>Cytophagia</taxon>
        <taxon>Cytophagales</taxon>
        <taxon>Cyclobacteriaceae</taxon>
        <taxon>Echinicola</taxon>
    </lineage>
</organism>
<dbReference type="EMBL" id="JBHMEW010000056">
    <property type="protein sequence ID" value="MFB9211946.1"/>
    <property type="molecule type" value="Genomic_DNA"/>
</dbReference>
<evidence type="ECO:0000313" key="3">
    <source>
        <dbReference type="Proteomes" id="UP001589654"/>
    </source>
</evidence>
<comment type="caution">
    <text evidence="2">The sequence shown here is derived from an EMBL/GenBank/DDBJ whole genome shotgun (WGS) entry which is preliminary data.</text>
</comment>
<sequence>MLVTFSTALTLFTAYILGVISLFSIKYSREGNFLKLYILSGAIAGGLTFAIMYFFIQ</sequence>
<keyword evidence="3" id="KW-1185">Reference proteome</keyword>
<keyword evidence="1" id="KW-1133">Transmembrane helix</keyword>
<evidence type="ECO:0000256" key="1">
    <source>
        <dbReference type="SAM" id="Phobius"/>
    </source>
</evidence>
<proteinExistence type="predicted"/>